<dbReference type="InterPro" id="IPR029787">
    <property type="entry name" value="Nucleotide_cyclase"/>
</dbReference>
<dbReference type="Gene3D" id="3.20.20.450">
    <property type="entry name" value="EAL domain"/>
    <property type="match status" value="1"/>
</dbReference>
<dbReference type="InterPro" id="IPR035919">
    <property type="entry name" value="EAL_sf"/>
</dbReference>
<accession>A0ABV2D1X8</accession>
<dbReference type="SUPFAM" id="SSF55073">
    <property type="entry name" value="Nucleotide cyclase"/>
    <property type="match status" value="1"/>
</dbReference>
<gene>
    <name evidence="4" type="ORF">ABVV53_10480</name>
</gene>
<sequence>MFRKVTAVLARLREGVLGSLERRLLGALILIIISTVALQVVSQSRALALRSESEDLGTSISMAEHSGQLLKLVVRFRLLSHKAAGTADPDAAATSDELTDAAMEIGQAVNNLRLDGAQAFDWSSERAAFEDLDRVVAAVMAPAPGSNAGEDRVDAMLAAAAILAEESQLRRDKAYAQLERSTHDWHSQVIVIGTIILLVALGVLVDVMRNILPALRRMHGALHRLAEGELEFGIEKFKLRELNALSIPLETFRRNALQVRNLAFTDPATGLPNRRAFIERSTRRLRKTAGEGSAFVVAFDIDRFKFVNDDYGHAAGDTLVRLMGERVLRFLGEDALIARVGGDEFAIFCTTADGTTPTTLCSALAAHMRKPFEFDGYSIAVTISAGFIEVAAGSSDDINLLLNRADLALYASKREGRNRVTPFTDDLEDERDLARALERDLAEALTTGELRVVYQPIYSASDGADEVEALVRWRHRLLGDISPARFIPAAERSGLMPQLGAWIIERALSDLSGWNGLAMSLNLSPLQLQQDGFVSFLLECCRKNQIQPERVYLEVTETISIERNTRALLTLELLRSAGFRIALDDFGTGYSSLCMMKTFDFDRLKLDRSLVEDVGTNATSMAVFHAAVNMARQIGAEVVAEGVSEEHLVATASEAGCTHLQGFHLSAPVEANMVERVFAATADWKADARGPATDPLRCAAA</sequence>
<keyword evidence="1" id="KW-1133">Transmembrane helix</keyword>
<dbReference type="PROSITE" id="PS50883">
    <property type="entry name" value="EAL"/>
    <property type="match status" value="1"/>
</dbReference>
<feature type="transmembrane region" description="Helical" evidence="1">
    <location>
        <begin position="189"/>
        <end position="208"/>
    </location>
</feature>
<dbReference type="GO" id="GO:0071111">
    <property type="term" value="F:cyclic-guanylate-specific phosphodiesterase activity"/>
    <property type="evidence" value="ECO:0007669"/>
    <property type="project" value="UniProtKB-EC"/>
</dbReference>
<dbReference type="InterPro" id="IPR000160">
    <property type="entry name" value="GGDEF_dom"/>
</dbReference>
<name>A0ABV2D1X8_9SPHN</name>
<keyword evidence="1" id="KW-0472">Membrane</keyword>
<dbReference type="Pfam" id="PF00563">
    <property type="entry name" value="EAL"/>
    <property type="match status" value="1"/>
</dbReference>
<dbReference type="Gene3D" id="3.30.70.270">
    <property type="match status" value="1"/>
</dbReference>
<dbReference type="SMART" id="SM00052">
    <property type="entry name" value="EAL"/>
    <property type="match status" value="1"/>
</dbReference>
<dbReference type="InterPro" id="IPR052155">
    <property type="entry name" value="Biofilm_reg_signaling"/>
</dbReference>
<dbReference type="EC" id="2.7.7.65" evidence="4"/>
<dbReference type="Pfam" id="PF00990">
    <property type="entry name" value="GGDEF"/>
    <property type="match status" value="1"/>
</dbReference>
<proteinExistence type="predicted"/>
<dbReference type="PANTHER" id="PTHR44757">
    <property type="entry name" value="DIGUANYLATE CYCLASE DGCP"/>
    <property type="match status" value="1"/>
</dbReference>
<dbReference type="RefSeq" id="WP_353984375.1">
    <property type="nucleotide sequence ID" value="NZ_JBEWLY010000014.1"/>
</dbReference>
<organism evidence="4 5">
    <name type="scientific">Novosphingobium kalidii</name>
    <dbReference type="NCBI Taxonomy" id="3230299"/>
    <lineage>
        <taxon>Bacteria</taxon>
        <taxon>Pseudomonadati</taxon>
        <taxon>Pseudomonadota</taxon>
        <taxon>Alphaproteobacteria</taxon>
        <taxon>Sphingomonadales</taxon>
        <taxon>Sphingomonadaceae</taxon>
        <taxon>Novosphingobium</taxon>
    </lineage>
</organism>
<dbReference type="EMBL" id="JBEWLY010000014">
    <property type="protein sequence ID" value="MET1755882.1"/>
    <property type="molecule type" value="Genomic_DNA"/>
</dbReference>
<dbReference type="CDD" id="cd01948">
    <property type="entry name" value="EAL"/>
    <property type="match status" value="1"/>
</dbReference>
<protein>
    <submittedName>
        <fullName evidence="4">Bifunctional diguanylate cyclase/phosphodiesterase</fullName>
        <ecNumber evidence="4">2.7.7.65</ecNumber>
        <ecNumber evidence="4">3.1.4.52</ecNumber>
    </submittedName>
</protein>
<evidence type="ECO:0000259" key="2">
    <source>
        <dbReference type="PROSITE" id="PS50883"/>
    </source>
</evidence>
<dbReference type="SUPFAM" id="SSF141868">
    <property type="entry name" value="EAL domain-like"/>
    <property type="match status" value="1"/>
</dbReference>
<keyword evidence="1" id="KW-0812">Transmembrane</keyword>
<evidence type="ECO:0000256" key="1">
    <source>
        <dbReference type="SAM" id="Phobius"/>
    </source>
</evidence>
<dbReference type="Proteomes" id="UP001548713">
    <property type="component" value="Unassembled WGS sequence"/>
</dbReference>
<evidence type="ECO:0000259" key="3">
    <source>
        <dbReference type="PROSITE" id="PS50887"/>
    </source>
</evidence>
<dbReference type="PANTHER" id="PTHR44757:SF2">
    <property type="entry name" value="BIOFILM ARCHITECTURE MAINTENANCE PROTEIN MBAA"/>
    <property type="match status" value="1"/>
</dbReference>
<dbReference type="PROSITE" id="PS50887">
    <property type="entry name" value="GGDEF"/>
    <property type="match status" value="1"/>
</dbReference>
<keyword evidence="4" id="KW-0548">Nucleotidyltransferase</keyword>
<feature type="domain" description="EAL" evidence="2">
    <location>
        <begin position="434"/>
        <end position="682"/>
    </location>
</feature>
<feature type="transmembrane region" description="Helical" evidence="1">
    <location>
        <begin position="24"/>
        <end position="41"/>
    </location>
</feature>
<dbReference type="CDD" id="cd01949">
    <property type="entry name" value="GGDEF"/>
    <property type="match status" value="1"/>
</dbReference>
<keyword evidence="5" id="KW-1185">Reference proteome</keyword>
<evidence type="ECO:0000313" key="4">
    <source>
        <dbReference type="EMBL" id="MET1755882.1"/>
    </source>
</evidence>
<keyword evidence="4" id="KW-0378">Hydrolase</keyword>
<dbReference type="SMART" id="SM00267">
    <property type="entry name" value="GGDEF"/>
    <property type="match status" value="1"/>
</dbReference>
<evidence type="ECO:0000313" key="5">
    <source>
        <dbReference type="Proteomes" id="UP001548713"/>
    </source>
</evidence>
<dbReference type="InterPro" id="IPR001633">
    <property type="entry name" value="EAL_dom"/>
</dbReference>
<dbReference type="InterPro" id="IPR043128">
    <property type="entry name" value="Rev_trsase/Diguanyl_cyclase"/>
</dbReference>
<dbReference type="NCBIfam" id="TIGR00254">
    <property type="entry name" value="GGDEF"/>
    <property type="match status" value="1"/>
</dbReference>
<dbReference type="GO" id="GO:0052621">
    <property type="term" value="F:diguanylate cyclase activity"/>
    <property type="evidence" value="ECO:0007669"/>
    <property type="project" value="UniProtKB-EC"/>
</dbReference>
<keyword evidence="4" id="KW-0808">Transferase</keyword>
<comment type="caution">
    <text evidence="4">The sequence shown here is derived from an EMBL/GenBank/DDBJ whole genome shotgun (WGS) entry which is preliminary data.</text>
</comment>
<dbReference type="EC" id="3.1.4.52" evidence="4"/>
<feature type="domain" description="GGDEF" evidence="3">
    <location>
        <begin position="292"/>
        <end position="425"/>
    </location>
</feature>
<reference evidence="4 5" key="1">
    <citation type="submission" date="2024-07" db="EMBL/GenBank/DDBJ databases">
        <title>Novosphingobium kalidii RD2P27.</title>
        <authorList>
            <person name="Sun J.-Q."/>
        </authorList>
    </citation>
    <scope>NUCLEOTIDE SEQUENCE [LARGE SCALE GENOMIC DNA]</scope>
    <source>
        <strain evidence="4 5">RD2P27</strain>
    </source>
</reference>